<dbReference type="EMBL" id="PYLS01000004">
    <property type="protein sequence ID" value="PST84376.1"/>
    <property type="molecule type" value="Genomic_DNA"/>
</dbReference>
<evidence type="ECO:0000256" key="2">
    <source>
        <dbReference type="ARBA" id="ARBA00022475"/>
    </source>
</evidence>
<dbReference type="InterPro" id="IPR001640">
    <property type="entry name" value="Lgt"/>
</dbReference>
<evidence type="ECO:0000256" key="4">
    <source>
        <dbReference type="ARBA" id="ARBA00022692"/>
    </source>
</evidence>
<evidence type="ECO:0000256" key="5">
    <source>
        <dbReference type="ARBA" id="ARBA00022989"/>
    </source>
</evidence>
<organism evidence="8 9">
    <name type="scientific">Pedobacter yulinensis</name>
    <dbReference type="NCBI Taxonomy" id="2126353"/>
    <lineage>
        <taxon>Bacteria</taxon>
        <taxon>Pseudomonadati</taxon>
        <taxon>Bacteroidota</taxon>
        <taxon>Sphingobacteriia</taxon>
        <taxon>Sphingobacteriales</taxon>
        <taxon>Sphingobacteriaceae</taxon>
        <taxon>Pedobacter</taxon>
    </lineage>
</organism>
<feature type="transmembrane region" description="Helical" evidence="7">
    <location>
        <begin position="14"/>
        <end position="35"/>
    </location>
</feature>
<name>A0A2T3HPM0_9SPHI</name>
<dbReference type="OrthoDB" id="871140at2"/>
<reference evidence="8 9" key="1">
    <citation type="submission" date="2018-03" db="EMBL/GenBank/DDBJ databases">
        <authorList>
            <person name="Keele B.F."/>
        </authorList>
    </citation>
    <scope>NUCLEOTIDE SEQUENCE [LARGE SCALE GENOMIC DNA]</scope>
    <source>
        <strain evidence="8 9">YL28-9</strain>
    </source>
</reference>
<evidence type="ECO:0000313" key="8">
    <source>
        <dbReference type="EMBL" id="PST84376.1"/>
    </source>
</evidence>
<comment type="caution">
    <text evidence="8">The sequence shown here is derived from an EMBL/GenBank/DDBJ whole genome shotgun (WGS) entry which is preliminary data.</text>
</comment>
<feature type="transmembrane region" description="Helical" evidence="7">
    <location>
        <begin position="218"/>
        <end position="238"/>
    </location>
</feature>
<feature type="transmembrane region" description="Helical" evidence="7">
    <location>
        <begin position="165"/>
        <end position="182"/>
    </location>
</feature>
<feature type="transmembrane region" description="Helical" evidence="7">
    <location>
        <begin position="118"/>
        <end position="140"/>
    </location>
</feature>
<evidence type="ECO:0000256" key="6">
    <source>
        <dbReference type="ARBA" id="ARBA00023136"/>
    </source>
</evidence>
<keyword evidence="4 7" id="KW-0812">Transmembrane</keyword>
<evidence type="ECO:0000313" key="9">
    <source>
        <dbReference type="Proteomes" id="UP000240912"/>
    </source>
</evidence>
<proteinExistence type="inferred from homology"/>
<evidence type="ECO:0000256" key="3">
    <source>
        <dbReference type="ARBA" id="ARBA00022679"/>
    </source>
</evidence>
<dbReference type="PANTHER" id="PTHR30589:SF0">
    <property type="entry name" value="PHOSPHATIDYLGLYCEROL--PROLIPOPROTEIN DIACYLGLYCERYL TRANSFERASE"/>
    <property type="match status" value="1"/>
</dbReference>
<dbReference type="Pfam" id="PF01790">
    <property type="entry name" value="LGT"/>
    <property type="match status" value="1"/>
</dbReference>
<keyword evidence="9" id="KW-1185">Reference proteome</keyword>
<accession>A0A2T3HPM0</accession>
<comment type="similarity">
    <text evidence="1">Belongs to the Lgt family.</text>
</comment>
<gene>
    <name evidence="8" type="ORF">C7T94_06605</name>
</gene>
<keyword evidence="3 8" id="KW-0808">Transferase</keyword>
<dbReference type="AlphaFoldDB" id="A0A2T3HPM0"/>
<feature type="transmembrane region" description="Helical" evidence="7">
    <location>
        <begin position="47"/>
        <end position="66"/>
    </location>
</feature>
<dbReference type="GO" id="GO:0005886">
    <property type="term" value="C:plasma membrane"/>
    <property type="evidence" value="ECO:0007669"/>
    <property type="project" value="InterPro"/>
</dbReference>
<protein>
    <submittedName>
        <fullName evidence="8">Diacylglyceryl transferase</fullName>
    </submittedName>
</protein>
<keyword evidence="5 7" id="KW-1133">Transmembrane helix</keyword>
<keyword evidence="6 7" id="KW-0472">Membrane</keyword>
<dbReference type="GO" id="GO:0042158">
    <property type="term" value="P:lipoprotein biosynthetic process"/>
    <property type="evidence" value="ECO:0007669"/>
    <property type="project" value="InterPro"/>
</dbReference>
<feature type="transmembrane region" description="Helical" evidence="7">
    <location>
        <begin position="194"/>
        <end position="212"/>
    </location>
</feature>
<keyword evidence="2" id="KW-1003">Cell membrane</keyword>
<dbReference type="GO" id="GO:0008961">
    <property type="term" value="F:phosphatidylglycerol-prolipoprotein diacylglyceryl transferase activity"/>
    <property type="evidence" value="ECO:0007669"/>
    <property type="project" value="InterPro"/>
</dbReference>
<evidence type="ECO:0000256" key="7">
    <source>
        <dbReference type="SAM" id="Phobius"/>
    </source>
</evidence>
<dbReference type="PANTHER" id="PTHR30589">
    <property type="entry name" value="PROLIPOPROTEIN DIACYLGLYCERYL TRANSFERASE"/>
    <property type="match status" value="1"/>
</dbReference>
<evidence type="ECO:0000256" key="1">
    <source>
        <dbReference type="ARBA" id="ARBA00007150"/>
    </source>
</evidence>
<dbReference type="RefSeq" id="WP_107214476.1">
    <property type="nucleotide sequence ID" value="NZ_KZ686268.1"/>
</dbReference>
<feature type="transmembrane region" description="Helical" evidence="7">
    <location>
        <begin position="86"/>
        <end position="106"/>
    </location>
</feature>
<sequence length="257" mass="29165">MNFPIAFDINGHTLYLHAIAEWLAFFAGFRYYLLLRRREGDQIDSENRIWIIIGCMFGALIGSRLLGALENYPEMLASRQRLLYFFTNKTIVGGLLGGLFGVELTKKIVGETRRSGDLFVFPIILALIIGRLGCFSMGLAEQTHGLPASLPWAIDLGDGIPRHPVSLYEILFLCLLWLYLIWLKQDRLPAPGGLFRFFMIAYLVFRFTLDFIKPHFSWDTGLSTIQMACIAGLVWYAIDRAQPAGKFINNNQHLPDA</sequence>
<dbReference type="Proteomes" id="UP000240912">
    <property type="component" value="Unassembled WGS sequence"/>
</dbReference>